<dbReference type="PANTHER" id="PTHR43856">
    <property type="entry name" value="CARDIOLIPIN HYDROLASE"/>
    <property type="match status" value="1"/>
</dbReference>
<dbReference type="InterPro" id="IPR025202">
    <property type="entry name" value="PLD-like_dom"/>
</dbReference>
<keyword evidence="8" id="KW-1185">Reference proteome</keyword>
<gene>
    <name evidence="7" type="ORF">J2751_001372</name>
</gene>
<accession>A0A8T4GD14</accession>
<dbReference type="PANTHER" id="PTHR43856:SF1">
    <property type="entry name" value="MITOCHONDRIAL CARDIOLIPIN HYDROLASE"/>
    <property type="match status" value="1"/>
</dbReference>
<evidence type="ECO:0000256" key="2">
    <source>
        <dbReference type="ARBA" id="ARBA00022963"/>
    </source>
</evidence>
<dbReference type="SMART" id="SM00155">
    <property type="entry name" value="PLDc"/>
    <property type="match status" value="2"/>
</dbReference>
<dbReference type="PROSITE" id="PS50035">
    <property type="entry name" value="PLD"/>
    <property type="match status" value="1"/>
</dbReference>
<evidence type="ECO:0000313" key="7">
    <source>
        <dbReference type="EMBL" id="MBP1922364.1"/>
    </source>
</evidence>
<dbReference type="GO" id="GO:0016042">
    <property type="term" value="P:lipid catabolic process"/>
    <property type="evidence" value="ECO:0007669"/>
    <property type="project" value="UniProtKB-KW"/>
</dbReference>
<keyword evidence="5" id="KW-0812">Transmembrane</keyword>
<feature type="region of interest" description="Disordered" evidence="4">
    <location>
        <begin position="387"/>
        <end position="425"/>
    </location>
</feature>
<feature type="region of interest" description="Disordered" evidence="4">
    <location>
        <begin position="1"/>
        <end position="24"/>
    </location>
</feature>
<reference evidence="7" key="1">
    <citation type="submission" date="2021-03" db="EMBL/GenBank/DDBJ databases">
        <title>Genomic Encyclopedia of Type Strains, Phase IV (KMG-IV): sequencing the most valuable type-strain genomes for metagenomic binning, comparative biology and taxonomic classification.</title>
        <authorList>
            <person name="Goeker M."/>
        </authorList>
    </citation>
    <scope>NUCLEOTIDE SEQUENCE</scope>
    <source>
        <strain evidence="7">DSM 23564</strain>
    </source>
</reference>
<sequence>MRSSSRRSRRSDPPGSTADDTAGPRRIGSVVFPVLVVAVLTTLALTAAVVPAGTVSPATPIAASSDAATPIAASSDTAGSDVPPNTLHPVLTDSNASSTEDPGIVELYPNPVAEGNRGEYLVVRLPPSGNWSLSDGYHEVEVPPAANGTVALSMKPELAAAHLEGIDVHALEGHFPLAAAGDRIELRNDDEVVDVVEYGRVREGHRWRAEWGEWRPDGYEPRSPKPVSDTTVTPFVLPDSPSVPVDPLETAEERVLLAGYTVESDRVVDRLVAAHERGVEVRVLIEGTPVGGFQKGGADAADRLDEAGIDVRVLDGDPDRFRFHHAKYAVADDRALVLTENWKRSGTGGGSNRGWGVLTDDDAIAAEIATLFWNDATAEDTRDWASFRADTTFHGPPSDPTDGSGGKRERPYPSRFEPSSPAPADVELLTAPGNAAARIVARIDAADDRVLAVVPRTGGPDERIVRALRRAADRGVDTHLLLSGEWYDREENRELAETLADEPIDVAVADPRGRYGKVHAKGLVIDDTAVVGSLNWNEQAATENREVLLAVESPDVADFYARTYAADWRGGGVHLPVGLVGGLVASLAGAGVVARRRVAFA</sequence>
<organism evidence="7 8">
    <name type="scientific">Halorubrum alkaliphilum</name>
    <dbReference type="NCBI Taxonomy" id="261290"/>
    <lineage>
        <taxon>Archaea</taxon>
        <taxon>Methanobacteriati</taxon>
        <taxon>Methanobacteriota</taxon>
        <taxon>Stenosarchaea group</taxon>
        <taxon>Halobacteria</taxon>
        <taxon>Halobacteriales</taxon>
        <taxon>Haloferacaceae</taxon>
        <taxon>Halorubrum</taxon>
    </lineage>
</organism>
<evidence type="ECO:0000256" key="4">
    <source>
        <dbReference type="SAM" id="MobiDB-lite"/>
    </source>
</evidence>
<keyword evidence="5" id="KW-1133">Transmembrane helix</keyword>
<keyword evidence="1" id="KW-0378">Hydrolase</keyword>
<dbReference type="InterPro" id="IPR051406">
    <property type="entry name" value="PLD_domain"/>
</dbReference>
<feature type="transmembrane region" description="Helical" evidence="5">
    <location>
        <begin position="30"/>
        <end position="50"/>
    </location>
</feature>
<keyword evidence="2" id="KW-0442">Lipid degradation</keyword>
<feature type="domain" description="PLD phosphodiesterase" evidence="6">
    <location>
        <begin position="514"/>
        <end position="540"/>
    </location>
</feature>
<dbReference type="CDD" id="cd09128">
    <property type="entry name" value="PLDc_unchar1_2"/>
    <property type="match status" value="1"/>
</dbReference>
<name>A0A8T4GD14_9EURY</name>
<evidence type="ECO:0000313" key="8">
    <source>
        <dbReference type="Proteomes" id="UP000823588"/>
    </source>
</evidence>
<dbReference type="Pfam" id="PF13091">
    <property type="entry name" value="PLDc_2"/>
    <property type="match status" value="2"/>
</dbReference>
<dbReference type="EMBL" id="JAGGKQ010000007">
    <property type="protein sequence ID" value="MBP1922364.1"/>
    <property type="molecule type" value="Genomic_DNA"/>
</dbReference>
<dbReference type="AlphaFoldDB" id="A0A8T4GD14"/>
<dbReference type="InterPro" id="IPR001736">
    <property type="entry name" value="PLipase_D/transphosphatidylase"/>
</dbReference>
<evidence type="ECO:0000256" key="5">
    <source>
        <dbReference type="SAM" id="Phobius"/>
    </source>
</evidence>
<dbReference type="SUPFAM" id="SSF56024">
    <property type="entry name" value="Phospholipase D/nuclease"/>
    <property type="match status" value="2"/>
</dbReference>
<dbReference type="Proteomes" id="UP000823588">
    <property type="component" value="Unassembled WGS sequence"/>
</dbReference>
<proteinExistence type="predicted"/>
<comment type="caution">
    <text evidence="7">The sequence shown here is derived from an EMBL/GenBank/DDBJ whole genome shotgun (WGS) entry which is preliminary data.</text>
</comment>
<dbReference type="GO" id="GO:0016891">
    <property type="term" value="F:RNA endonuclease activity producing 5'-phosphomonoesters, hydrolytic mechanism"/>
    <property type="evidence" value="ECO:0007669"/>
    <property type="project" value="TreeGrafter"/>
</dbReference>
<evidence type="ECO:0000259" key="6">
    <source>
        <dbReference type="PROSITE" id="PS50035"/>
    </source>
</evidence>
<keyword evidence="5" id="KW-0472">Membrane</keyword>
<keyword evidence="3" id="KW-0443">Lipid metabolism</keyword>
<evidence type="ECO:0000256" key="3">
    <source>
        <dbReference type="ARBA" id="ARBA00023098"/>
    </source>
</evidence>
<dbReference type="Gene3D" id="3.30.870.10">
    <property type="entry name" value="Endonuclease Chain A"/>
    <property type="match status" value="2"/>
</dbReference>
<protein>
    <submittedName>
        <fullName evidence="7">Phosphatidylserine/phosphatidylglycerophosphate/ cardiolipin synthase-like enzyme</fullName>
    </submittedName>
</protein>
<evidence type="ECO:0000256" key="1">
    <source>
        <dbReference type="ARBA" id="ARBA00022801"/>
    </source>
</evidence>